<feature type="transmembrane region" description="Helical" evidence="1">
    <location>
        <begin position="98"/>
        <end position="118"/>
    </location>
</feature>
<keyword evidence="1" id="KW-0472">Membrane</keyword>
<name>A0A4P7PT79_9FLAO</name>
<dbReference type="OrthoDB" id="975915at2"/>
<dbReference type="KEGG" id="fsn:GS03_01374"/>
<feature type="transmembrane region" description="Helical" evidence="1">
    <location>
        <begin position="139"/>
        <end position="165"/>
    </location>
</feature>
<feature type="transmembrane region" description="Helical" evidence="1">
    <location>
        <begin position="296"/>
        <end position="314"/>
    </location>
</feature>
<dbReference type="EMBL" id="CP038810">
    <property type="protein sequence ID" value="QBZ97876.1"/>
    <property type="molecule type" value="Genomic_DNA"/>
</dbReference>
<feature type="transmembrane region" description="Helical" evidence="1">
    <location>
        <begin position="362"/>
        <end position="380"/>
    </location>
</feature>
<evidence type="ECO:0000313" key="3">
    <source>
        <dbReference type="Proteomes" id="UP000296862"/>
    </source>
</evidence>
<keyword evidence="1" id="KW-0812">Transmembrane</keyword>
<accession>A0A4P7PT79</accession>
<evidence type="ECO:0008006" key="4">
    <source>
        <dbReference type="Google" id="ProtNLM"/>
    </source>
</evidence>
<evidence type="ECO:0000256" key="1">
    <source>
        <dbReference type="SAM" id="Phobius"/>
    </source>
</evidence>
<gene>
    <name evidence="2" type="ORF">GS03_01374</name>
</gene>
<keyword evidence="3" id="KW-1185">Reference proteome</keyword>
<sequence length="399" mass="46215">MIDFIIVFILLLVVTQKLLASLSKKFAFFDKSLMQKLYWYHLFFFGIYYLYTLYNPSDSKQYYLVAQNAGEEWSLFFESGTKFVSFVAIPFVSMGFSYLTMMLVCSWFGYIGFVYAYLYFRENIPIDIKIFKRYNLLTVLLFLPNMHFWTVSLGKGSLIFMGLMLFTYAVKFPQKRIVTLLIGGFFVYMVRPHVMLFVLVGVMIGLLTGRGKLTTGVKILILAMSLGFLFAASNSILAVAKLENSENVVDDFEQFSEKRSVGLSESAGSGVDMSSYALPFKFFTFWFRPLFIDSPSLLGVFSSLENLIYLLLFAKILNRGFIRFIRKAPYMVKMSAIVFLLTSFAMTFVMSNLGIIMRQKSMVMYFGFFVIYYFLAQKEFNKRQQQKQRAYEMALIPNP</sequence>
<dbReference type="Proteomes" id="UP000296862">
    <property type="component" value="Chromosome"/>
</dbReference>
<protein>
    <recommendedName>
        <fullName evidence="4">Glycosyltransferase RgtA/B/C/D-like domain-containing protein</fullName>
    </recommendedName>
</protein>
<proteinExistence type="predicted"/>
<keyword evidence="1" id="KW-1133">Transmembrane helix</keyword>
<organism evidence="2 3">
    <name type="scientific">Flavobacterium sangjuense</name>
    <dbReference type="NCBI Taxonomy" id="2518177"/>
    <lineage>
        <taxon>Bacteria</taxon>
        <taxon>Pseudomonadati</taxon>
        <taxon>Bacteroidota</taxon>
        <taxon>Flavobacteriia</taxon>
        <taxon>Flavobacteriales</taxon>
        <taxon>Flavobacteriaceae</taxon>
        <taxon>Flavobacterium</taxon>
    </lineage>
</organism>
<feature type="transmembrane region" description="Helical" evidence="1">
    <location>
        <begin position="219"/>
        <end position="240"/>
    </location>
</feature>
<feature type="transmembrane region" description="Helical" evidence="1">
    <location>
        <begin position="335"/>
        <end position="356"/>
    </location>
</feature>
<reference evidence="2 3" key="1">
    <citation type="submission" date="2019-04" db="EMBL/GenBank/DDBJ databases">
        <title>Flavobacterium sp. GS03.</title>
        <authorList>
            <person name="Kim H."/>
        </authorList>
    </citation>
    <scope>NUCLEOTIDE SEQUENCE [LARGE SCALE GENOMIC DNA]</scope>
    <source>
        <strain evidence="2 3">GS03</strain>
    </source>
</reference>
<feature type="transmembrane region" description="Helical" evidence="1">
    <location>
        <begin position="185"/>
        <end position="207"/>
    </location>
</feature>
<dbReference type="AlphaFoldDB" id="A0A4P7PT79"/>
<evidence type="ECO:0000313" key="2">
    <source>
        <dbReference type="EMBL" id="QBZ97876.1"/>
    </source>
</evidence>
<dbReference type="RefSeq" id="WP_136151810.1">
    <property type="nucleotide sequence ID" value="NZ_CP038810.1"/>
</dbReference>
<feature type="transmembrane region" description="Helical" evidence="1">
    <location>
        <begin position="36"/>
        <end position="54"/>
    </location>
</feature>